<gene>
    <name evidence="2" type="ORF">H9L24_17320</name>
</gene>
<dbReference type="Proteomes" id="UP000516057">
    <property type="component" value="Chromosome"/>
</dbReference>
<protein>
    <recommendedName>
        <fullName evidence="4">Ferric reductase-like transmembrane domain-containing protein</fullName>
    </recommendedName>
</protein>
<evidence type="ECO:0008006" key="4">
    <source>
        <dbReference type="Google" id="ProtNLM"/>
    </source>
</evidence>
<feature type="transmembrane region" description="Helical" evidence="1">
    <location>
        <begin position="119"/>
        <end position="138"/>
    </location>
</feature>
<keyword evidence="1" id="KW-0472">Membrane</keyword>
<keyword evidence="1" id="KW-1133">Transmembrane helix</keyword>
<feature type="transmembrane region" description="Helical" evidence="1">
    <location>
        <begin position="85"/>
        <end position="107"/>
    </location>
</feature>
<proteinExistence type="predicted"/>
<organism evidence="2 3">
    <name type="scientific">Paenacidovorax monticola</name>
    <dbReference type="NCBI Taxonomy" id="1926868"/>
    <lineage>
        <taxon>Bacteria</taxon>
        <taxon>Pseudomonadati</taxon>
        <taxon>Pseudomonadota</taxon>
        <taxon>Betaproteobacteria</taxon>
        <taxon>Burkholderiales</taxon>
        <taxon>Comamonadaceae</taxon>
        <taxon>Paenacidovorax</taxon>
    </lineage>
</organism>
<sequence length="204" mass="22341">MLTTPSHSGSRHSPWAVLGWISFLLLLMAAAILALMPDVQGLRQLIRATARTSLVLFVLAFTASAQWRLWPGAWSRWLRTHRRQIGLSMAVSHAIHAAAITGFAWMAPVDFMAQTNPGSLATGGLAYAFIALMAATSFDRTAAWLGPRAWRGLHWAGMYYLWISFLVAFGKRLPQSGGYALPLMVLAAALALRLWPAARSRRAG</sequence>
<evidence type="ECO:0000256" key="1">
    <source>
        <dbReference type="SAM" id="Phobius"/>
    </source>
</evidence>
<feature type="transmembrane region" description="Helical" evidence="1">
    <location>
        <begin position="15"/>
        <end position="36"/>
    </location>
</feature>
<dbReference type="AlphaFoldDB" id="A0A7H0HDT7"/>
<evidence type="ECO:0000313" key="3">
    <source>
        <dbReference type="Proteomes" id="UP000516057"/>
    </source>
</evidence>
<keyword evidence="3" id="KW-1185">Reference proteome</keyword>
<name>A0A7H0HDT7_9BURK</name>
<evidence type="ECO:0000313" key="2">
    <source>
        <dbReference type="EMBL" id="QNP58703.1"/>
    </source>
</evidence>
<keyword evidence="1" id="KW-0812">Transmembrane</keyword>
<accession>A0A7H0HDT7</accession>
<reference evidence="2 3" key="1">
    <citation type="submission" date="2020-08" db="EMBL/GenBank/DDBJ databases">
        <title>Genome sequence of Acidovorax monticola KACC 19171T.</title>
        <authorList>
            <person name="Hyun D.-W."/>
            <person name="Bae J.-W."/>
        </authorList>
    </citation>
    <scope>NUCLEOTIDE SEQUENCE [LARGE SCALE GENOMIC DNA]</scope>
    <source>
        <strain evidence="2 3">KACC 19171</strain>
    </source>
</reference>
<dbReference type="KEGG" id="amon:H9L24_17320"/>
<feature type="transmembrane region" description="Helical" evidence="1">
    <location>
        <begin position="150"/>
        <end position="170"/>
    </location>
</feature>
<feature type="transmembrane region" description="Helical" evidence="1">
    <location>
        <begin position="176"/>
        <end position="195"/>
    </location>
</feature>
<dbReference type="EMBL" id="CP060790">
    <property type="protein sequence ID" value="QNP58703.1"/>
    <property type="molecule type" value="Genomic_DNA"/>
</dbReference>